<proteinExistence type="predicted"/>
<keyword evidence="2" id="KW-1185">Reference proteome</keyword>
<comment type="caution">
    <text evidence="1">The sequence shown here is derived from an EMBL/GenBank/DDBJ whole genome shotgun (WGS) entry which is preliminary data.</text>
</comment>
<dbReference type="Proteomes" id="UP000799755">
    <property type="component" value="Unassembled WGS sequence"/>
</dbReference>
<dbReference type="EMBL" id="MU003501">
    <property type="protein sequence ID" value="KAF2472850.1"/>
    <property type="molecule type" value="Genomic_DNA"/>
</dbReference>
<evidence type="ECO:0000313" key="1">
    <source>
        <dbReference type="EMBL" id="KAF2472850.1"/>
    </source>
</evidence>
<gene>
    <name evidence="1" type="ORF">BDR25DRAFT_353170</name>
</gene>
<protein>
    <submittedName>
        <fullName evidence="1">Uncharacterized protein</fullName>
    </submittedName>
</protein>
<sequence length="175" mass="20151">MHASSRFTPRHSHIHQPHRTFLIPKPDVAFTPVSHHQCIIHSFTYSQAVFHFAFTSYSYYSFSFPGRGLNLFDHCLTTTSKAPQYLNFEIGAIAEDGICKVFPLFYSYDAEGGEGRSKIEAVEVDARLLEHLRVEPNLLPSLECRGNIGRVYFETNTLKDLRIFQTFTIGQRRNY</sequence>
<organism evidence="1 2">
    <name type="scientific">Lindgomyces ingoldianus</name>
    <dbReference type="NCBI Taxonomy" id="673940"/>
    <lineage>
        <taxon>Eukaryota</taxon>
        <taxon>Fungi</taxon>
        <taxon>Dikarya</taxon>
        <taxon>Ascomycota</taxon>
        <taxon>Pezizomycotina</taxon>
        <taxon>Dothideomycetes</taxon>
        <taxon>Pleosporomycetidae</taxon>
        <taxon>Pleosporales</taxon>
        <taxon>Lindgomycetaceae</taxon>
        <taxon>Lindgomyces</taxon>
    </lineage>
</organism>
<evidence type="ECO:0000313" key="2">
    <source>
        <dbReference type="Proteomes" id="UP000799755"/>
    </source>
</evidence>
<reference evidence="1" key="1">
    <citation type="journal article" date="2020" name="Stud. Mycol.">
        <title>101 Dothideomycetes genomes: a test case for predicting lifestyles and emergence of pathogens.</title>
        <authorList>
            <person name="Haridas S."/>
            <person name="Albert R."/>
            <person name="Binder M."/>
            <person name="Bloem J."/>
            <person name="Labutti K."/>
            <person name="Salamov A."/>
            <person name="Andreopoulos B."/>
            <person name="Baker S."/>
            <person name="Barry K."/>
            <person name="Bills G."/>
            <person name="Bluhm B."/>
            <person name="Cannon C."/>
            <person name="Castanera R."/>
            <person name="Culley D."/>
            <person name="Daum C."/>
            <person name="Ezra D."/>
            <person name="Gonzalez J."/>
            <person name="Henrissat B."/>
            <person name="Kuo A."/>
            <person name="Liang C."/>
            <person name="Lipzen A."/>
            <person name="Lutzoni F."/>
            <person name="Magnuson J."/>
            <person name="Mondo S."/>
            <person name="Nolan M."/>
            <person name="Ohm R."/>
            <person name="Pangilinan J."/>
            <person name="Park H.-J."/>
            <person name="Ramirez L."/>
            <person name="Alfaro M."/>
            <person name="Sun H."/>
            <person name="Tritt A."/>
            <person name="Yoshinaga Y."/>
            <person name="Zwiers L.-H."/>
            <person name="Turgeon B."/>
            <person name="Goodwin S."/>
            <person name="Spatafora J."/>
            <person name="Crous P."/>
            <person name="Grigoriev I."/>
        </authorList>
    </citation>
    <scope>NUCLEOTIDE SEQUENCE</scope>
    <source>
        <strain evidence="1">ATCC 200398</strain>
    </source>
</reference>
<name>A0ACB6R3E3_9PLEO</name>
<accession>A0ACB6R3E3</accession>